<dbReference type="GeneID" id="100907086"/>
<keyword evidence="2 4" id="KW-0863">Zinc-finger</keyword>
<dbReference type="InterPro" id="IPR002893">
    <property type="entry name" value="Znf_MYND"/>
</dbReference>
<dbReference type="PANTHER" id="PTHR12197:SF251">
    <property type="entry name" value="EG:BACR7C10.4 PROTEIN"/>
    <property type="match status" value="1"/>
</dbReference>
<keyword evidence="6" id="KW-1185">Reference proteome</keyword>
<dbReference type="Gene3D" id="2.170.270.10">
    <property type="entry name" value="SET domain"/>
    <property type="match status" value="1"/>
</dbReference>
<name>A0AAJ6QTK8_9ACAR</name>
<dbReference type="SUPFAM" id="SSF144232">
    <property type="entry name" value="HIT/MYND zinc finger-like"/>
    <property type="match status" value="1"/>
</dbReference>
<dbReference type="Gene3D" id="1.10.220.160">
    <property type="match status" value="1"/>
</dbReference>
<dbReference type="GO" id="GO:0005634">
    <property type="term" value="C:nucleus"/>
    <property type="evidence" value="ECO:0007669"/>
    <property type="project" value="TreeGrafter"/>
</dbReference>
<dbReference type="KEGG" id="goe:100907086"/>
<evidence type="ECO:0000313" key="7">
    <source>
        <dbReference type="RefSeq" id="XP_003743437.1"/>
    </source>
</evidence>
<dbReference type="InterPro" id="IPR046341">
    <property type="entry name" value="SET_dom_sf"/>
</dbReference>
<reference evidence="7" key="1">
    <citation type="submission" date="2025-08" db="UniProtKB">
        <authorList>
            <consortium name="RefSeq"/>
        </authorList>
    </citation>
    <scope>IDENTIFICATION</scope>
</reference>
<dbReference type="Gene3D" id="6.10.140.2220">
    <property type="match status" value="1"/>
</dbReference>
<keyword evidence="1" id="KW-0479">Metal-binding</keyword>
<dbReference type="RefSeq" id="XP_003743437.1">
    <property type="nucleotide sequence ID" value="XM_003743389.1"/>
</dbReference>
<dbReference type="Proteomes" id="UP000694867">
    <property type="component" value="Unplaced"/>
</dbReference>
<evidence type="ECO:0000256" key="3">
    <source>
        <dbReference type="ARBA" id="ARBA00022833"/>
    </source>
</evidence>
<dbReference type="InterPro" id="IPR050869">
    <property type="entry name" value="H3K4_H4K5_MeTrfase"/>
</dbReference>
<evidence type="ECO:0000256" key="2">
    <source>
        <dbReference type="ARBA" id="ARBA00022771"/>
    </source>
</evidence>
<gene>
    <name evidence="7" type="primary">LOC100907086</name>
</gene>
<dbReference type="PROSITE" id="PS50865">
    <property type="entry name" value="ZF_MYND_2"/>
    <property type="match status" value="1"/>
</dbReference>
<evidence type="ECO:0000313" key="6">
    <source>
        <dbReference type="Proteomes" id="UP000694867"/>
    </source>
</evidence>
<sequence>MTEYEAGDTVFEDEPYAAIVSATSLDSVCSFCFKNYVEYRCSLCNRLSYCTEGCQQADVFHDRVECIALADQDKIVEDEVRLVIRTAARYKHEQQRNYASLGNFFGLERGLDDLVSHLEDLNDDERQKVKAKAQQIKSILDRVGVSIERKELMEIYMKCKINCHLVIDHNEPEYLSRGRAIYLAASKLDHTCVPTENYTLMFDGRRLVIRAMKNFTLKDPSDLRIHYVPSNLSYNDRRDRLLKNYFFLCSCDQCVSQLRFPAADDDSREERVSEIAEVLRQYDPDSWSWFDTATKVLQKFEGVTDRDFHLHWLLLHTQQAAAHQKLYSRSLEYGTRALKGATTVMGFQRILFGLLSCAKHLGWNKRDSAYIDNFTGIKRISEKLFTITHGKDHSIVKMISESRPVEQSR</sequence>
<evidence type="ECO:0000256" key="4">
    <source>
        <dbReference type="PROSITE-ProRule" id="PRU00134"/>
    </source>
</evidence>
<evidence type="ECO:0000256" key="1">
    <source>
        <dbReference type="ARBA" id="ARBA00022723"/>
    </source>
</evidence>
<proteinExistence type="predicted"/>
<feature type="domain" description="MYND-type" evidence="5">
    <location>
        <begin position="29"/>
        <end position="66"/>
    </location>
</feature>
<dbReference type="PROSITE" id="PS01360">
    <property type="entry name" value="ZF_MYND_1"/>
    <property type="match status" value="1"/>
</dbReference>
<dbReference type="PANTHER" id="PTHR12197">
    <property type="entry name" value="HISTONE-LYSINE N-METHYLTRANSFERASE SMYD"/>
    <property type="match status" value="1"/>
</dbReference>
<protein>
    <submittedName>
        <fullName evidence="7">Histone-lysine N-methyltransferase Smyd1-like</fullName>
    </submittedName>
</protein>
<organism evidence="6 7">
    <name type="scientific">Galendromus occidentalis</name>
    <name type="common">western predatory mite</name>
    <dbReference type="NCBI Taxonomy" id="34638"/>
    <lineage>
        <taxon>Eukaryota</taxon>
        <taxon>Metazoa</taxon>
        <taxon>Ecdysozoa</taxon>
        <taxon>Arthropoda</taxon>
        <taxon>Chelicerata</taxon>
        <taxon>Arachnida</taxon>
        <taxon>Acari</taxon>
        <taxon>Parasitiformes</taxon>
        <taxon>Mesostigmata</taxon>
        <taxon>Gamasina</taxon>
        <taxon>Phytoseioidea</taxon>
        <taxon>Phytoseiidae</taxon>
        <taxon>Typhlodrominae</taxon>
        <taxon>Galendromus</taxon>
    </lineage>
</organism>
<evidence type="ECO:0000259" key="5">
    <source>
        <dbReference type="PROSITE" id="PS50865"/>
    </source>
</evidence>
<keyword evidence="3" id="KW-0862">Zinc</keyword>
<dbReference type="GO" id="GO:0008270">
    <property type="term" value="F:zinc ion binding"/>
    <property type="evidence" value="ECO:0007669"/>
    <property type="project" value="UniProtKB-KW"/>
</dbReference>
<accession>A0AAJ6QTK8</accession>
<dbReference type="Pfam" id="PF01753">
    <property type="entry name" value="zf-MYND"/>
    <property type="match status" value="1"/>
</dbReference>
<dbReference type="AlphaFoldDB" id="A0AAJ6QTK8"/>